<dbReference type="Proteomes" id="UP000253744">
    <property type="component" value="Plasmid pDrdI"/>
</dbReference>
<protein>
    <recommendedName>
        <fullName evidence="3">DUF2325 domain-containing protein</fullName>
    </recommendedName>
</protein>
<geneLocation type="plasmid" evidence="2">
    <name>pdrdi</name>
</geneLocation>
<dbReference type="EMBL" id="CP031163">
    <property type="protein sequence ID" value="AXH00855.1"/>
    <property type="molecule type" value="Genomic_DNA"/>
</dbReference>
<evidence type="ECO:0000313" key="1">
    <source>
        <dbReference type="EMBL" id="AXH00855.1"/>
    </source>
</evidence>
<sequence>MAEVIQDQGLGEASLDVLAYDPVLYSSPEHHEATQRSLLLLELFRDLLPHGLPEGLALLARDVSVTVQENVLSLKVRQAARDLMDELPQASSLVPPLPLTPWDLRAATARLGAFAAQCGVPLPGALAAGEDLHVPPDAGALLPRELPLDCLYPPLDVSPYRSWLAEAAGEAEQGAVLCVWWVAARAVGENLKVGALLELGGRLLSVAEDERREAGVDRTRCRELRGAFENMRRELENLPVPSLQRPCVIPRGARESLLGVARTALLDCSQAVQGYITVDQRTIDSVLWSLFDHLDMVVERGEAGADDPGLRLLVTFNALHALAHSPRAPGMRLPLTVEVAAQLSGVDPFWEWKRSQGSAGNAQALAEAFLLVGQTLYLAHLLESPEYGATCQRLMGQAAGHLFAVCRRLGIQLPCGQQLRELFGADDPQWGRASALTVEQLVALERQSAALMRLTITRLEAGAGAEVLDVPQVEDEPEVVPSLWPAHVLDARALLAGRGLTLLGGVPCPAHKAALEAALGVEVDWIGADEYQHGLHAASRVRADTGVVVLAVRWMGHAHNGLREVARERGVPCVMHPGGLSPSSVAYQIVQQVGRQLGAA</sequence>
<evidence type="ECO:0008006" key="3">
    <source>
        <dbReference type="Google" id="ProtNLM"/>
    </source>
</evidence>
<dbReference type="KEGG" id="dwu:DVJ83_17190"/>
<reference evidence="1 2" key="1">
    <citation type="submission" date="2018-07" db="EMBL/GenBank/DDBJ databases">
        <title>Complete Genome and Methylome Analysis of Deinococcus wulumuqiensis NEB 479.</title>
        <authorList>
            <person name="Fomenkov A."/>
            <person name="Luyten Y."/>
            <person name="Vincze T."/>
            <person name="Anton B.P."/>
            <person name="Clark T."/>
            <person name="Roberts R.J."/>
            <person name="Morgan R.D."/>
        </authorList>
    </citation>
    <scope>NUCLEOTIDE SEQUENCE [LARGE SCALE GENOMIC DNA]</scope>
    <source>
        <strain evidence="1 2">NEB 479</strain>
        <plasmid evidence="2">Plasmid pdrdi</plasmid>
    </source>
</reference>
<organism evidence="1 2">
    <name type="scientific">Deinococcus wulumuqiensis</name>
    <dbReference type="NCBI Taxonomy" id="980427"/>
    <lineage>
        <taxon>Bacteria</taxon>
        <taxon>Thermotogati</taxon>
        <taxon>Deinococcota</taxon>
        <taxon>Deinococci</taxon>
        <taxon>Deinococcales</taxon>
        <taxon>Deinococcaceae</taxon>
        <taxon>Deinococcus</taxon>
    </lineage>
</organism>
<evidence type="ECO:0000313" key="2">
    <source>
        <dbReference type="Proteomes" id="UP000253744"/>
    </source>
</evidence>
<proteinExistence type="predicted"/>
<dbReference type="RefSeq" id="WP_114673503.1">
    <property type="nucleotide sequence ID" value="NZ_CP031163.1"/>
</dbReference>
<name>A0A345IMD2_9DEIO</name>
<dbReference type="AlphaFoldDB" id="A0A345IMD2"/>
<keyword evidence="1" id="KW-0614">Plasmid</keyword>
<gene>
    <name evidence="1" type="ORF">DVJ83_17190</name>
</gene>
<accession>A0A345IMD2</accession>